<dbReference type="EMBL" id="LFZX01000197">
    <property type="protein sequence ID" value="KNC66030.1"/>
    <property type="molecule type" value="Genomic_DNA"/>
</dbReference>
<feature type="signal peptide" evidence="1">
    <location>
        <begin position="1"/>
        <end position="19"/>
    </location>
</feature>
<organism evidence="2 3">
    <name type="scientific">Pseudoalteromonas rubra</name>
    <dbReference type="NCBI Taxonomy" id="43658"/>
    <lineage>
        <taxon>Bacteria</taxon>
        <taxon>Pseudomonadati</taxon>
        <taxon>Pseudomonadota</taxon>
        <taxon>Gammaproteobacteria</taxon>
        <taxon>Alteromonadales</taxon>
        <taxon>Pseudoalteromonadaceae</taxon>
        <taxon>Pseudoalteromonas</taxon>
    </lineage>
</organism>
<comment type="caution">
    <text evidence="2">The sequence shown here is derived from an EMBL/GenBank/DDBJ whole genome shotgun (WGS) entry which is preliminary data.</text>
</comment>
<protein>
    <recommendedName>
        <fullName evidence="4">Lipoprotein</fullName>
    </recommendedName>
</protein>
<gene>
    <name evidence="2" type="ORF">AC626_19490</name>
</gene>
<dbReference type="PATRIC" id="fig|43658.6.peg.954"/>
<evidence type="ECO:0008006" key="4">
    <source>
        <dbReference type="Google" id="ProtNLM"/>
    </source>
</evidence>
<proteinExistence type="predicted"/>
<evidence type="ECO:0000313" key="2">
    <source>
        <dbReference type="EMBL" id="KNC66030.1"/>
    </source>
</evidence>
<evidence type="ECO:0000313" key="3">
    <source>
        <dbReference type="Proteomes" id="UP000036850"/>
    </source>
</evidence>
<dbReference type="PROSITE" id="PS51257">
    <property type="entry name" value="PROKAR_LIPOPROTEIN"/>
    <property type="match status" value="1"/>
</dbReference>
<evidence type="ECO:0000256" key="1">
    <source>
        <dbReference type="SAM" id="SignalP"/>
    </source>
</evidence>
<name>A0A0L0ENS2_9GAMM</name>
<feature type="chain" id="PRO_5005538094" description="Lipoprotein" evidence="1">
    <location>
        <begin position="20"/>
        <end position="195"/>
    </location>
</feature>
<dbReference type="Proteomes" id="UP000036850">
    <property type="component" value="Unassembled WGS sequence"/>
</dbReference>
<sequence>MKKCLVCALVVLTSGCATKSAYTPPKNVKTVMVSYQEHPDYGEVLTNHPEFIKAQNECETEIYAGGLTIGDEIITDRSRLNNISIEHMSAYIKNRMMRDLDINGAYHGANAAILVSTGETSYSYKEASKPKSYGDYMKEYNSLPKPQQIEKIDALQKDYITCMREDKKWVPTRSIEKNAETGEVITEFDLRTLDK</sequence>
<keyword evidence="1" id="KW-0732">Signal</keyword>
<accession>A0A0L0ENS2</accession>
<reference evidence="3" key="1">
    <citation type="submission" date="2015-07" db="EMBL/GenBank/DDBJ databases">
        <title>Draft genome sequence of a Pseudoalteromonas rubra strain, OCN096, isolated from Kaneohe Bay, Oahu, Hawaii.</title>
        <authorList>
            <person name="Beurmann S."/>
            <person name="Ushijima B."/>
            <person name="Belcaid M."/>
            <person name="Callahan S.M."/>
            <person name="Aeby G.S."/>
        </authorList>
    </citation>
    <scope>NUCLEOTIDE SEQUENCE [LARGE SCALE GENOMIC DNA]</scope>
    <source>
        <strain evidence="3">OCN096</strain>
    </source>
</reference>
<dbReference type="AlphaFoldDB" id="A0A0L0ENS2"/>
<dbReference type="OrthoDB" id="9961230at2"/>